<evidence type="ECO:0000313" key="5">
    <source>
        <dbReference type="Proteomes" id="UP000182334"/>
    </source>
</evidence>
<evidence type="ECO:0000313" key="2">
    <source>
        <dbReference type="EMBL" id="SGZ46640.1"/>
    </source>
</evidence>
<dbReference type="OrthoDB" id="4092564at2759"/>
<evidence type="ECO:0000256" key="1">
    <source>
        <dbReference type="SAM" id="MobiDB-lite"/>
    </source>
</evidence>
<organism evidence="3 4">
    <name type="scientific">Sungouiella intermedia</name>
    <dbReference type="NCBI Taxonomy" id="45354"/>
    <lineage>
        <taxon>Eukaryota</taxon>
        <taxon>Fungi</taxon>
        <taxon>Dikarya</taxon>
        <taxon>Ascomycota</taxon>
        <taxon>Saccharomycotina</taxon>
        <taxon>Pichiomycetes</taxon>
        <taxon>Metschnikowiaceae</taxon>
        <taxon>Sungouiella</taxon>
    </lineage>
</organism>
<reference evidence="4" key="2">
    <citation type="submission" date="2016-10" db="EMBL/GenBank/DDBJ databases">
        <authorList>
            <person name="Geijer C."/>
            <person name="Jareborg N."/>
            <person name="Dainat J."/>
        </authorList>
    </citation>
    <scope>NUCLEOTIDE SEQUENCE [LARGE SCALE GENOMIC DNA]</scope>
    <source>
        <strain evidence="4">PYCC 4715</strain>
    </source>
</reference>
<feature type="region of interest" description="Disordered" evidence="1">
    <location>
        <begin position="59"/>
        <end position="79"/>
    </location>
</feature>
<dbReference type="EMBL" id="LT635756">
    <property type="protein sequence ID" value="SGZ46640.1"/>
    <property type="molecule type" value="Genomic_DNA"/>
</dbReference>
<reference evidence="3 5" key="1">
    <citation type="submission" date="2016-10" db="EMBL/GenBank/DDBJ databases">
        <authorList>
            <person name="de Groot N.N."/>
        </authorList>
    </citation>
    <scope>NUCLEOTIDE SEQUENCE [LARGE SCALE GENOMIC DNA]</scope>
    <source>
        <strain evidence="2 5">CBS 141442</strain>
        <strain evidence="3">PYCC 4715</strain>
    </source>
</reference>
<dbReference type="AlphaFoldDB" id="A0A1L0D361"/>
<dbReference type="STRING" id="45354.A0A1L0D361"/>
<proteinExistence type="predicted"/>
<evidence type="ECO:0000313" key="4">
    <source>
        <dbReference type="Proteomes" id="UP000182259"/>
    </source>
</evidence>
<sequence length="79" mass="8734">MNFNDLIKKGEAALAGKDGKIDYKDLGEDAQSAYKTYNSTEGDFSKKAQAVYAGYQKDAAEDAKKLEESQKTETSEEKK</sequence>
<accession>A0A1L0D361</accession>
<evidence type="ECO:0000313" key="3">
    <source>
        <dbReference type="EMBL" id="SGZ50384.1"/>
    </source>
</evidence>
<gene>
    <name evidence="3" type="ORF">SAMEA4029009_CIC11G00000001110</name>
    <name evidence="2" type="ORF">SAMEA4029010_CIC11G00000002079</name>
</gene>
<dbReference type="Proteomes" id="UP000182334">
    <property type="component" value="Chromosome I"/>
</dbReference>
<protein>
    <submittedName>
        <fullName evidence="3">CIC11C00000001110</fullName>
    </submittedName>
    <submittedName>
        <fullName evidence="2">CIC11C00000002079</fullName>
    </submittedName>
</protein>
<dbReference type="Proteomes" id="UP000182259">
    <property type="component" value="Chromosome I"/>
</dbReference>
<name>A0A1L0D361_9ASCO</name>
<keyword evidence="5" id="KW-1185">Reference proteome</keyword>
<dbReference type="EMBL" id="LT635764">
    <property type="protein sequence ID" value="SGZ50384.1"/>
    <property type="molecule type" value="Genomic_DNA"/>
</dbReference>